<protein>
    <submittedName>
        <fullName evidence="1">Uncharacterized protein</fullName>
    </submittedName>
</protein>
<keyword evidence="2" id="KW-1185">Reference proteome</keyword>
<sequence>MRGKQKSKVSTWCRAYPTTRTRDSVARSRDIKPERWMAGGESAAQSLAVDTSTREDLGKFSKRRVHTIPHKMGDEPQRRKEWVHNPLIDKPRATSYRHSQLRDNAPDQGGRGVRNAPENALPQAQYHADNEPCQHPVVRNDNVPGNKEDQPPGVDNIDQADEILHWESTREIQRNKEVG</sequence>
<accession>A0ACC2N5D6</accession>
<evidence type="ECO:0000313" key="2">
    <source>
        <dbReference type="Proteomes" id="UP001239111"/>
    </source>
</evidence>
<dbReference type="Proteomes" id="UP001239111">
    <property type="component" value="Chromosome 4"/>
</dbReference>
<comment type="caution">
    <text evidence="1">The sequence shown here is derived from an EMBL/GenBank/DDBJ whole genome shotgun (WGS) entry which is preliminary data.</text>
</comment>
<name>A0ACC2N5D6_9HYME</name>
<proteinExistence type="predicted"/>
<evidence type="ECO:0000313" key="1">
    <source>
        <dbReference type="EMBL" id="KAJ8665943.1"/>
    </source>
</evidence>
<gene>
    <name evidence="1" type="ORF">QAD02_007605</name>
</gene>
<reference evidence="1" key="1">
    <citation type="submission" date="2023-04" db="EMBL/GenBank/DDBJ databases">
        <title>A chromosome-level genome assembly of the parasitoid wasp Eretmocerus hayati.</title>
        <authorList>
            <person name="Zhong Y."/>
            <person name="Liu S."/>
            <person name="Liu Y."/>
        </authorList>
    </citation>
    <scope>NUCLEOTIDE SEQUENCE</scope>
    <source>
        <strain evidence="1">ZJU_SS_LIU_2023</strain>
    </source>
</reference>
<dbReference type="EMBL" id="CM056744">
    <property type="protein sequence ID" value="KAJ8665943.1"/>
    <property type="molecule type" value="Genomic_DNA"/>
</dbReference>
<organism evidence="1 2">
    <name type="scientific">Eretmocerus hayati</name>
    <dbReference type="NCBI Taxonomy" id="131215"/>
    <lineage>
        <taxon>Eukaryota</taxon>
        <taxon>Metazoa</taxon>
        <taxon>Ecdysozoa</taxon>
        <taxon>Arthropoda</taxon>
        <taxon>Hexapoda</taxon>
        <taxon>Insecta</taxon>
        <taxon>Pterygota</taxon>
        <taxon>Neoptera</taxon>
        <taxon>Endopterygota</taxon>
        <taxon>Hymenoptera</taxon>
        <taxon>Apocrita</taxon>
        <taxon>Proctotrupomorpha</taxon>
        <taxon>Chalcidoidea</taxon>
        <taxon>Aphelinidae</taxon>
        <taxon>Aphelininae</taxon>
        <taxon>Eretmocerus</taxon>
    </lineage>
</organism>